<gene>
    <name evidence="1" type="ORF">Acr_25g0004220</name>
</gene>
<name>A0A7J0GYW3_9ERIC</name>
<proteinExistence type="predicted"/>
<keyword evidence="2" id="KW-1185">Reference proteome</keyword>
<comment type="caution">
    <text evidence="1">The sequence shown here is derived from an EMBL/GenBank/DDBJ whole genome shotgun (WGS) entry which is preliminary data.</text>
</comment>
<evidence type="ECO:0000313" key="2">
    <source>
        <dbReference type="Proteomes" id="UP000585474"/>
    </source>
</evidence>
<reference evidence="1 2" key="1">
    <citation type="submission" date="2019-07" db="EMBL/GenBank/DDBJ databases">
        <title>De Novo Assembly of kiwifruit Actinidia rufa.</title>
        <authorList>
            <person name="Sugita-Konishi S."/>
            <person name="Sato K."/>
            <person name="Mori E."/>
            <person name="Abe Y."/>
            <person name="Kisaki G."/>
            <person name="Hamano K."/>
            <person name="Suezawa K."/>
            <person name="Otani M."/>
            <person name="Fukuda T."/>
            <person name="Manabe T."/>
            <person name="Gomi K."/>
            <person name="Tabuchi M."/>
            <person name="Akimitsu K."/>
            <person name="Kataoka I."/>
        </authorList>
    </citation>
    <scope>NUCLEOTIDE SEQUENCE [LARGE SCALE GENOMIC DNA]</scope>
    <source>
        <strain evidence="2">cv. Fuchu</strain>
    </source>
</reference>
<organism evidence="1 2">
    <name type="scientific">Actinidia rufa</name>
    <dbReference type="NCBI Taxonomy" id="165716"/>
    <lineage>
        <taxon>Eukaryota</taxon>
        <taxon>Viridiplantae</taxon>
        <taxon>Streptophyta</taxon>
        <taxon>Embryophyta</taxon>
        <taxon>Tracheophyta</taxon>
        <taxon>Spermatophyta</taxon>
        <taxon>Magnoliopsida</taxon>
        <taxon>eudicotyledons</taxon>
        <taxon>Gunneridae</taxon>
        <taxon>Pentapetalae</taxon>
        <taxon>asterids</taxon>
        <taxon>Ericales</taxon>
        <taxon>Actinidiaceae</taxon>
        <taxon>Actinidia</taxon>
    </lineage>
</organism>
<accession>A0A7J0GYW3</accession>
<protein>
    <submittedName>
        <fullName evidence="1">Uncharacterized protein</fullName>
    </submittedName>
</protein>
<dbReference type="Proteomes" id="UP000585474">
    <property type="component" value="Unassembled WGS sequence"/>
</dbReference>
<dbReference type="AlphaFoldDB" id="A0A7J0GYW3"/>
<evidence type="ECO:0000313" key="1">
    <source>
        <dbReference type="EMBL" id="GFZ16013.1"/>
    </source>
</evidence>
<dbReference type="EMBL" id="BJWL01000025">
    <property type="protein sequence ID" value="GFZ16013.1"/>
    <property type="molecule type" value="Genomic_DNA"/>
</dbReference>
<sequence>MEILSTLPRPRARRRQYFNSDQLNEYSDGGSGELSGDCLARFRGLVLPRSRGFEDKVWRSKMRRWDFVGWMSGDVQSPLGRVQDFEEILERRIRKVEGLGDGYRVLKWPPEFLLSLILNGHVE</sequence>